<evidence type="ECO:0000313" key="8">
    <source>
        <dbReference type="Proteomes" id="UP000050761"/>
    </source>
</evidence>
<keyword evidence="8" id="KW-1185">Reference proteome</keyword>
<dbReference type="PANTHER" id="PTHR46378">
    <property type="entry name" value="STEROL REGULATORY ELEMENT-BINDING PROTEIN CLEAVAGE-ACTIVATING PROTEIN"/>
    <property type="match status" value="1"/>
</dbReference>
<evidence type="ECO:0000256" key="1">
    <source>
        <dbReference type="ARBA" id="ARBA00004477"/>
    </source>
</evidence>
<reference evidence="9" key="2">
    <citation type="submission" date="2019-09" db="UniProtKB">
        <authorList>
            <consortium name="WormBaseParasite"/>
        </authorList>
    </citation>
    <scope>IDENTIFICATION</scope>
</reference>
<dbReference type="SUPFAM" id="SSF50978">
    <property type="entry name" value="WD40 repeat-like"/>
    <property type="match status" value="1"/>
</dbReference>
<accession>A0A183GT55</accession>
<dbReference type="GO" id="GO:0005789">
    <property type="term" value="C:endoplasmic reticulum membrane"/>
    <property type="evidence" value="ECO:0007669"/>
    <property type="project" value="UniProtKB-SubCell"/>
</dbReference>
<keyword evidence="2" id="KW-0812">Transmembrane</keyword>
<proteinExistence type="predicted"/>
<dbReference type="PANTHER" id="PTHR46378:SF1">
    <property type="entry name" value="STEROL REGULATORY ELEMENT-BINDING PROTEIN CLEAVAGE-ACTIVATING PROTEIN"/>
    <property type="match status" value="1"/>
</dbReference>
<accession>A0A3P8ECY0</accession>
<dbReference type="Proteomes" id="UP000050761">
    <property type="component" value="Unassembled WGS sequence"/>
</dbReference>
<dbReference type="EMBL" id="UZAH01038743">
    <property type="protein sequence ID" value="VDP54381.1"/>
    <property type="molecule type" value="Genomic_DNA"/>
</dbReference>
<organism evidence="8 9">
    <name type="scientific">Heligmosomoides polygyrus</name>
    <name type="common">Parasitic roundworm</name>
    <dbReference type="NCBI Taxonomy" id="6339"/>
    <lineage>
        <taxon>Eukaryota</taxon>
        <taxon>Metazoa</taxon>
        <taxon>Ecdysozoa</taxon>
        <taxon>Nematoda</taxon>
        <taxon>Chromadorea</taxon>
        <taxon>Rhabditida</taxon>
        <taxon>Rhabditina</taxon>
        <taxon>Rhabditomorpha</taxon>
        <taxon>Strongyloidea</taxon>
        <taxon>Heligmosomidae</taxon>
        <taxon>Heligmosomoides</taxon>
    </lineage>
</organism>
<dbReference type="GO" id="GO:0032933">
    <property type="term" value="P:SREBP signaling pathway"/>
    <property type="evidence" value="ECO:0007669"/>
    <property type="project" value="InterPro"/>
</dbReference>
<reference evidence="7 8" key="1">
    <citation type="submission" date="2018-11" db="EMBL/GenBank/DDBJ databases">
        <authorList>
            <consortium name="Pathogen Informatics"/>
        </authorList>
    </citation>
    <scope>NUCLEOTIDE SEQUENCE [LARGE SCALE GENOMIC DNA]</scope>
</reference>
<comment type="subcellular location">
    <subcellularLocation>
        <location evidence="1">Endoplasmic reticulum membrane</location>
        <topology evidence="1">Multi-pass membrane protein</topology>
    </subcellularLocation>
</comment>
<dbReference type="AlphaFoldDB" id="A0A183GT55"/>
<dbReference type="OrthoDB" id="60477at2759"/>
<keyword evidence="4" id="KW-1133">Transmembrane helix</keyword>
<evidence type="ECO:0000256" key="2">
    <source>
        <dbReference type="ARBA" id="ARBA00022692"/>
    </source>
</evidence>
<gene>
    <name evidence="7" type="ORF">HPBE_LOCUS25874</name>
</gene>
<evidence type="ECO:0000313" key="9">
    <source>
        <dbReference type="WBParaSite" id="HPBE_0002587501-mRNA-1"/>
    </source>
</evidence>
<dbReference type="InterPro" id="IPR015943">
    <property type="entry name" value="WD40/YVTN_repeat-like_dom_sf"/>
</dbReference>
<keyword evidence="5" id="KW-0472">Membrane</keyword>
<dbReference type="GO" id="GO:0000139">
    <property type="term" value="C:Golgi membrane"/>
    <property type="evidence" value="ECO:0007669"/>
    <property type="project" value="InterPro"/>
</dbReference>
<sequence>MNLLKILFSACEQGVICWWNMSSGELLRSMDVGCTGRTQLGCTGSYLLGFSPEGDFILWSIEDGSVRSRIAQHHSRKDTVLASRSLVALGKELAATASECTLTFWDLQHKAIIRQIDLGCIIDRLYALDSHSVLCQCSNTMYRITSPVIRIA</sequence>
<evidence type="ECO:0000256" key="4">
    <source>
        <dbReference type="ARBA" id="ARBA00022989"/>
    </source>
</evidence>
<evidence type="ECO:0000256" key="5">
    <source>
        <dbReference type="ARBA" id="ARBA00023136"/>
    </source>
</evidence>
<dbReference type="GO" id="GO:0032936">
    <property type="term" value="C:SREBP-SCAP complex"/>
    <property type="evidence" value="ECO:0007669"/>
    <property type="project" value="TreeGrafter"/>
</dbReference>
<dbReference type="InterPro" id="IPR030225">
    <property type="entry name" value="SCAP"/>
</dbReference>
<keyword evidence="6" id="KW-0325">Glycoprotein</keyword>
<protein>
    <submittedName>
        <fullName evidence="9">WD_REPEATS_REGION domain-containing protein</fullName>
    </submittedName>
</protein>
<evidence type="ECO:0000313" key="7">
    <source>
        <dbReference type="EMBL" id="VDP54381.1"/>
    </source>
</evidence>
<name>A0A183GT55_HELPZ</name>
<evidence type="ECO:0000256" key="3">
    <source>
        <dbReference type="ARBA" id="ARBA00022824"/>
    </source>
</evidence>
<evidence type="ECO:0000256" key="6">
    <source>
        <dbReference type="ARBA" id="ARBA00023180"/>
    </source>
</evidence>
<dbReference type="InterPro" id="IPR036322">
    <property type="entry name" value="WD40_repeat_dom_sf"/>
</dbReference>
<dbReference type="GO" id="GO:0032934">
    <property type="term" value="F:sterol binding"/>
    <property type="evidence" value="ECO:0007669"/>
    <property type="project" value="InterPro"/>
</dbReference>
<dbReference type="GO" id="GO:0045540">
    <property type="term" value="P:regulation of cholesterol biosynthetic process"/>
    <property type="evidence" value="ECO:0007669"/>
    <property type="project" value="TreeGrafter"/>
</dbReference>
<keyword evidence="3" id="KW-0256">Endoplasmic reticulum</keyword>
<dbReference type="Gene3D" id="2.130.10.10">
    <property type="entry name" value="YVTN repeat-like/Quinoprotein amine dehydrogenase"/>
    <property type="match status" value="1"/>
</dbReference>
<dbReference type="WBParaSite" id="HPBE_0002587501-mRNA-1">
    <property type="protein sequence ID" value="HPBE_0002587501-mRNA-1"/>
    <property type="gene ID" value="HPBE_0002587501"/>
</dbReference>